<name>A0ABU5G6T0_9ACTO</name>
<evidence type="ECO:0000313" key="4">
    <source>
        <dbReference type="EMBL" id="MDY5132614.1"/>
    </source>
</evidence>
<keyword evidence="5" id="KW-1185">Reference proteome</keyword>
<sequence>MALLDETALLLEGGAMRAVATAPVVVKFIEENVIFPHVSGISAGCTHMCNYLSKDTWRTRAAFIDLASDPQMGGVKTLLQGKGAFNAEYIYQHTSREGEALPYDWDTFVKQPTRFRICALRARDGEEIMWTNEDIHSIDDLLIRVQASSTMPLIMPMPEVEGEKYVDGALGKSGGIPLQAAQADGYERFMVIMTQPRDYIKTPSGQMNRAIMRMYFRKYPAVYRALEERARNYNRTRAQLFELEAAGKAYLYFPKHEVCSNHERNVEKLTRIFDDGTAQINAEWPSIRAFLGLNC</sequence>
<evidence type="ECO:0000259" key="2">
    <source>
        <dbReference type="Pfam" id="PF01734"/>
    </source>
</evidence>
<evidence type="ECO:0000313" key="5">
    <source>
        <dbReference type="Proteomes" id="UP001275049"/>
    </source>
</evidence>
<dbReference type="Pfam" id="PF01734">
    <property type="entry name" value="Patatin"/>
    <property type="match status" value="1"/>
</dbReference>
<dbReference type="InterPro" id="IPR016035">
    <property type="entry name" value="Acyl_Trfase/lysoPLipase"/>
</dbReference>
<keyword evidence="1" id="KW-0443">Lipid metabolism</keyword>
<dbReference type="Gene3D" id="3.40.1090.10">
    <property type="entry name" value="Cytosolic phospholipase A2 catalytic domain"/>
    <property type="match status" value="1"/>
</dbReference>
<evidence type="ECO:0000256" key="1">
    <source>
        <dbReference type="ARBA" id="ARBA00023098"/>
    </source>
</evidence>
<accession>A0ABU5G6T0</accession>
<reference evidence="4 5" key="1">
    <citation type="submission" date="2023-10" db="EMBL/GenBank/DDBJ databases">
        <title>Whole Genome based description of the genera Actinobaculum and Actinotignum reveals a complex phylogenetic relationship within the species included in the genus Actinotignum.</title>
        <authorList>
            <person name="Jensen C.S."/>
            <person name="Dargis R."/>
            <person name="Kemp M."/>
            <person name="Christensen J.J."/>
        </authorList>
    </citation>
    <scope>NUCLEOTIDE SEQUENCE [LARGE SCALE GENOMIC DNA]</scope>
    <source>
        <strain evidence="4 5">SLA_B974</strain>
    </source>
</reference>
<feature type="domain" description="DUF6363" evidence="3">
    <location>
        <begin position="219"/>
        <end position="291"/>
    </location>
</feature>
<dbReference type="SUPFAM" id="SSF52151">
    <property type="entry name" value="FabD/lysophospholipase-like"/>
    <property type="match status" value="1"/>
</dbReference>
<dbReference type="RefSeq" id="WP_308806467.1">
    <property type="nucleotide sequence ID" value="NZ_CAMYCL010000002.1"/>
</dbReference>
<dbReference type="Proteomes" id="UP001275049">
    <property type="component" value="Unassembled WGS sequence"/>
</dbReference>
<dbReference type="EMBL" id="JAWNGA010000003">
    <property type="protein sequence ID" value="MDY5132614.1"/>
    <property type="molecule type" value="Genomic_DNA"/>
</dbReference>
<dbReference type="InterPro" id="IPR002641">
    <property type="entry name" value="PNPLA_dom"/>
</dbReference>
<dbReference type="CDD" id="cd07208">
    <property type="entry name" value="Pat_hypo_Ecoli_yjju_like"/>
    <property type="match status" value="1"/>
</dbReference>
<feature type="domain" description="PNPLA" evidence="2">
    <location>
        <begin position="9"/>
        <end position="171"/>
    </location>
</feature>
<organism evidence="4 5">
    <name type="scientific">Actinotignum urinale</name>
    <dbReference type="NCBI Taxonomy" id="190146"/>
    <lineage>
        <taxon>Bacteria</taxon>
        <taxon>Bacillati</taxon>
        <taxon>Actinomycetota</taxon>
        <taxon>Actinomycetes</taxon>
        <taxon>Actinomycetales</taxon>
        <taxon>Actinomycetaceae</taxon>
        <taxon>Actinotignum</taxon>
    </lineage>
</organism>
<comment type="caution">
    <text evidence="4">The sequence shown here is derived from an EMBL/GenBank/DDBJ whole genome shotgun (WGS) entry which is preliminary data.</text>
</comment>
<gene>
    <name evidence="4" type="ORF">R6G86_02495</name>
</gene>
<dbReference type="Pfam" id="PF19890">
    <property type="entry name" value="DUF6363"/>
    <property type="match status" value="1"/>
</dbReference>
<proteinExistence type="predicted"/>
<dbReference type="InterPro" id="IPR045943">
    <property type="entry name" value="DUF6363"/>
</dbReference>
<dbReference type="InterPro" id="IPR037483">
    <property type="entry name" value="YjjU-like"/>
</dbReference>
<evidence type="ECO:0000259" key="3">
    <source>
        <dbReference type="Pfam" id="PF19890"/>
    </source>
</evidence>
<protein>
    <submittedName>
        <fullName evidence="4">Patatin family protein</fullName>
    </submittedName>
</protein>